<dbReference type="NCBIfam" id="TIGR03715">
    <property type="entry name" value="KxYKxGKxW"/>
    <property type="match status" value="1"/>
</dbReference>
<dbReference type="EMBL" id="JBHTOA010000045">
    <property type="protein sequence ID" value="MFD1399862.1"/>
    <property type="molecule type" value="Genomic_DNA"/>
</dbReference>
<organism evidence="3 4">
    <name type="scientific">Lacticaseibacillus suilingensis</name>
    <dbReference type="NCBI Taxonomy" id="2799577"/>
    <lineage>
        <taxon>Bacteria</taxon>
        <taxon>Bacillati</taxon>
        <taxon>Bacillota</taxon>
        <taxon>Bacilli</taxon>
        <taxon>Lactobacillales</taxon>
        <taxon>Lactobacillaceae</taxon>
        <taxon>Lacticaseibacillus</taxon>
    </lineage>
</organism>
<name>A0ABW4BL86_9LACO</name>
<accession>A0ABW4BL86</accession>
<evidence type="ECO:0000256" key="1">
    <source>
        <dbReference type="ARBA" id="ARBA00022729"/>
    </source>
</evidence>
<proteinExistence type="predicted"/>
<gene>
    <name evidence="3" type="ORF">ACFQ41_11130</name>
</gene>
<keyword evidence="1" id="KW-0732">Signal</keyword>
<reference evidence="4" key="1">
    <citation type="journal article" date="2019" name="Int. J. Syst. Evol. Microbiol.">
        <title>The Global Catalogue of Microorganisms (GCM) 10K type strain sequencing project: providing services to taxonomists for standard genome sequencing and annotation.</title>
        <authorList>
            <consortium name="The Broad Institute Genomics Platform"/>
            <consortium name="The Broad Institute Genome Sequencing Center for Infectious Disease"/>
            <person name="Wu L."/>
            <person name="Ma J."/>
        </authorList>
    </citation>
    <scope>NUCLEOTIDE SEQUENCE [LARGE SCALE GENOMIC DNA]</scope>
    <source>
        <strain evidence="4">CCM 9110</strain>
    </source>
</reference>
<dbReference type="Proteomes" id="UP001597199">
    <property type="component" value="Unassembled WGS sequence"/>
</dbReference>
<dbReference type="RefSeq" id="WP_204119558.1">
    <property type="nucleotide sequence ID" value="NZ_BOLV01000017.1"/>
</dbReference>
<dbReference type="InterPro" id="IPR022263">
    <property type="entry name" value="KxYKxGKxW"/>
</dbReference>
<protein>
    <submittedName>
        <fullName evidence="3">KxYKxGKxW signal peptide domain-containing protein</fullName>
    </submittedName>
</protein>
<keyword evidence="4" id="KW-1185">Reference proteome</keyword>
<evidence type="ECO:0000313" key="4">
    <source>
        <dbReference type="Proteomes" id="UP001597199"/>
    </source>
</evidence>
<evidence type="ECO:0000313" key="3">
    <source>
        <dbReference type="EMBL" id="MFD1399862.1"/>
    </source>
</evidence>
<dbReference type="Pfam" id="PF19258">
    <property type="entry name" value="KxYKxGKxW_sig"/>
    <property type="match status" value="1"/>
</dbReference>
<feature type="region of interest" description="Disordered" evidence="2">
    <location>
        <begin position="116"/>
        <end position="157"/>
    </location>
</feature>
<feature type="region of interest" description="Disordered" evidence="2">
    <location>
        <begin position="73"/>
        <end position="95"/>
    </location>
</feature>
<comment type="caution">
    <text evidence="3">The sequence shown here is derived from an EMBL/GenBank/DDBJ whole genome shotgun (WGS) entry which is preliminary data.</text>
</comment>
<evidence type="ECO:0000256" key="2">
    <source>
        <dbReference type="SAM" id="MobiDB-lite"/>
    </source>
</evidence>
<sequence>MGKKTGSSGDIFRNNSKVRFKMFKAGKRWLVAGTATLSGLLGGLLIAPHAVNADTTTPTVAKTVDQQDTLATQDTATIPVSSQTGSQTTSTDASASIEASTSTSVSISQSASESALVSESASQSGSTTESESSSTQSSTSSSTSTATSTSATSASSVAVKAATTADTTQTLGTQLGLGAKDTASVKDGQLTINVTDDASLTAPVLANIARYVSANAVNTTVILTAGAQITSRDGKVSVLILNGATAVSSIQDGKNLASAIGQVTGKVPTVEGIAATAAVSEAMAGYTTKSGAGLSILGVQISTGWDQEPSSQNVAIGQNAILIGTVSTAISEAFGQALTNAATSAISLGTISFKPTYKLYSSTGGSWTDTGLTSSTGVFSVLEFTIEVEHQIKRLAH</sequence>